<accession>A0A1F5H865</accession>
<sequence length="129" mass="14744">MTRHLAIFNPEAVETIFSGDKKIEGRFSQIKIAPYGKVSAGDVVLIKLPGEKIVGQFLVDRVIYFDHPILQELADLKKKYGKDMALPKTFWLDKEKVNFVTLMFIKSVTKFIIAPQIPKRDLRPWVVLG</sequence>
<organism evidence="1 2">
    <name type="scientific">Candidatus Curtissbacteria bacterium RIFCSPHIGHO2_12_41_11</name>
    <dbReference type="NCBI Taxonomy" id="1797718"/>
    <lineage>
        <taxon>Bacteria</taxon>
        <taxon>Candidatus Curtissiibacteriota</taxon>
    </lineage>
</organism>
<gene>
    <name evidence="1" type="ORF">A2W45_03115</name>
</gene>
<reference evidence="1 2" key="1">
    <citation type="journal article" date="2016" name="Nat. Commun.">
        <title>Thousands of microbial genomes shed light on interconnected biogeochemical processes in an aquifer system.</title>
        <authorList>
            <person name="Anantharaman K."/>
            <person name="Brown C.T."/>
            <person name="Hug L.A."/>
            <person name="Sharon I."/>
            <person name="Castelle C.J."/>
            <person name="Probst A.J."/>
            <person name="Thomas B.C."/>
            <person name="Singh A."/>
            <person name="Wilkins M.J."/>
            <person name="Karaoz U."/>
            <person name="Brodie E.L."/>
            <person name="Williams K.H."/>
            <person name="Hubbard S.S."/>
            <person name="Banfield J.F."/>
        </authorList>
    </citation>
    <scope>NUCLEOTIDE SEQUENCE [LARGE SCALE GENOMIC DNA]</scope>
</reference>
<dbReference type="AlphaFoldDB" id="A0A1F5H865"/>
<dbReference type="EMBL" id="MFBH01000011">
    <property type="protein sequence ID" value="OGE00347.1"/>
    <property type="molecule type" value="Genomic_DNA"/>
</dbReference>
<evidence type="ECO:0000313" key="2">
    <source>
        <dbReference type="Proteomes" id="UP000178393"/>
    </source>
</evidence>
<evidence type="ECO:0008006" key="3">
    <source>
        <dbReference type="Google" id="ProtNLM"/>
    </source>
</evidence>
<evidence type="ECO:0000313" key="1">
    <source>
        <dbReference type="EMBL" id="OGE00347.1"/>
    </source>
</evidence>
<comment type="caution">
    <text evidence="1">The sequence shown here is derived from an EMBL/GenBank/DDBJ whole genome shotgun (WGS) entry which is preliminary data.</text>
</comment>
<proteinExistence type="predicted"/>
<dbReference type="Proteomes" id="UP000178393">
    <property type="component" value="Unassembled WGS sequence"/>
</dbReference>
<protein>
    <recommendedName>
        <fullName evidence="3">ASCH domain-containing protein</fullName>
    </recommendedName>
</protein>
<name>A0A1F5H865_9BACT</name>